<name>A0A929QY06_9ACTO</name>
<dbReference type="Proteomes" id="UP000718630">
    <property type="component" value="Unassembled WGS sequence"/>
</dbReference>
<accession>A0A929QY06</accession>
<feature type="region of interest" description="Disordered" evidence="1">
    <location>
        <begin position="66"/>
        <end position="98"/>
    </location>
</feature>
<evidence type="ECO:0000256" key="1">
    <source>
        <dbReference type="SAM" id="MobiDB-lite"/>
    </source>
</evidence>
<reference evidence="2" key="1">
    <citation type="submission" date="2020-04" db="EMBL/GenBank/DDBJ databases">
        <title>Deep metagenomics examines the oral microbiome during advanced dental caries in children, revealing novel taxa and co-occurrences with host molecules.</title>
        <authorList>
            <person name="Baker J.L."/>
            <person name="Morton J.T."/>
            <person name="Dinis M."/>
            <person name="Alvarez R."/>
            <person name="Tran N.C."/>
            <person name="Knight R."/>
            <person name="Edlund A."/>
        </authorList>
    </citation>
    <scope>NUCLEOTIDE SEQUENCE</scope>
    <source>
        <strain evidence="2">JCVI_32_bin.64</strain>
    </source>
</reference>
<evidence type="ECO:0000313" key="2">
    <source>
        <dbReference type="EMBL" id="MBF0939322.1"/>
    </source>
</evidence>
<organism evidence="2 3">
    <name type="scientific">Schaalia georgiae</name>
    <dbReference type="NCBI Taxonomy" id="52768"/>
    <lineage>
        <taxon>Bacteria</taxon>
        <taxon>Bacillati</taxon>
        <taxon>Actinomycetota</taxon>
        <taxon>Actinomycetes</taxon>
        <taxon>Actinomycetales</taxon>
        <taxon>Actinomycetaceae</taxon>
        <taxon>Schaalia</taxon>
    </lineage>
</organism>
<protein>
    <submittedName>
        <fullName evidence="2">Uncharacterized protein</fullName>
    </submittedName>
</protein>
<dbReference type="EMBL" id="JABZFZ010000009">
    <property type="protein sequence ID" value="MBF0939322.1"/>
    <property type="molecule type" value="Genomic_DNA"/>
</dbReference>
<dbReference type="AlphaFoldDB" id="A0A929QY06"/>
<proteinExistence type="predicted"/>
<comment type="caution">
    <text evidence="2">The sequence shown here is derived from an EMBL/GenBank/DDBJ whole genome shotgun (WGS) entry which is preliminary data.</text>
</comment>
<gene>
    <name evidence="2" type="ORF">HXK03_00385</name>
</gene>
<sequence>MRKVQLAVEYPIEEPGLPMPHLVASAVSAFVLEAERQGLLLVSSPIPDVKHTRRVVAVRADVVERPARRAAQEPTPPAFQCPHCGQPIFSTGQEEDRK</sequence>
<evidence type="ECO:0000313" key="3">
    <source>
        <dbReference type="Proteomes" id="UP000718630"/>
    </source>
</evidence>